<feature type="compositionally biased region" description="Polar residues" evidence="1">
    <location>
        <begin position="50"/>
        <end position="59"/>
    </location>
</feature>
<evidence type="ECO:0000313" key="3">
    <source>
        <dbReference type="Proteomes" id="UP001172102"/>
    </source>
</evidence>
<dbReference type="EMBL" id="JAUKUA010000006">
    <property type="protein sequence ID" value="KAK0707704.1"/>
    <property type="molecule type" value="Genomic_DNA"/>
</dbReference>
<evidence type="ECO:0000256" key="1">
    <source>
        <dbReference type="SAM" id="MobiDB-lite"/>
    </source>
</evidence>
<organism evidence="2 3">
    <name type="scientific">Lasiosphaeris hirsuta</name>
    <dbReference type="NCBI Taxonomy" id="260670"/>
    <lineage>
        <taxon>Eukaryota</taxon>
        <taxon>Fungi</taxon>
        <taxon>Dikarya</taxon>
        <taxon>Ascomycota</taxon>
        <taxon>Pezizomycotina</taxon>
        <taxon>Sordariomycetes</taxon>
        <taxon>Sordariomycetidae</taxon>
        <taxon>Sordariales</taxon>
        <taxon>Lasiosphaeriaceae</taxon>
        <taxon>Lasiosphaeris</taxon>
    </lineage>
</organism>
<proteinExistence type="predicted"/>
<feature type="compositionally biased region" description="Polar residues" evidence="1">
    <location>
        <begin position="576"/>
        <end position="588"/>
    </location>
</feature>
<comment type="caution">
    <text evidence="2">The sequence shown here is derived from an EMBL/GenBank/DDBJ whole genome shotgun (WGS) entry which is preliminary data.</text>
</comment>
<gene>
    <name evidence="2" type="ORF">B0H67DRAFT_602967</name>
</gene>
<name>A0AA40DL56_9PEZI</name>
<feature type="region of interest" description="Disordered" evidence="1">
    <location>
        <begin position="1"/>
        <end position="108"/>
    </location>
</feature>
<keyword evidence="3" id="KW-1185">Reference proteome</keyword>
<dbReference type="Proteomes" id="UP001172102">
    <property type="component" value="Unassembled WGS sequence"/>
</dbReference>
<dbReference type="AlphaFoldDB" id="A0AA40DL56"/>
<feature type="region of interest" description="Disordered" evidence="1">
    <location>
        <begin position="551"/>
        <end position="616"/>
    </location>
</feature>
<feature type="compositionally biased region" description="Basic and acidic residues" evidence="1">
    <location>
        <begin position="71"/>
        <end position="85"/>
    </location>
</feature>
<evidence type="ECO:0000313" key="2">
    <source>
        <dbReference type="EMBL" id="KAK0707704.1"/>
    </source>
</evidence>
<sequence>MAPANGAALQPTKTTARRTISRPVVPVLPLNYPQRPAVKQASALPRSSPLAETQPNRQAAEQKGEVPVGAEKPHEGGDHQSEEPKAAPAPTESVGAATPSKLPSHTGAAASELAVPVVSSGAASTATPTVVAAHPSHGVASPMPTRPSVPILPTSKSPSLYGPVHDLGVPTIQASMAMRPFHQAHPSNGSLVFGGLQDSNASSPAPHSGGGYNPPMMYPPVGGLDGYGRPILVSPALDNFPPGLMNHHGPPTPHSFHGSQSSVQVDEHGFSQYPSVNGHGHTGHNGYSAEPVGQPPAHIPGVNAQLSGSLHAPGSAAVFQNLRGLHEQEDSIAFLNSGVEDSTFNDCIIEMHFPDSPRNQDHPDHNHLRQIVTMPGHRFILSRSRTLAGIMKAQRTAPGGRLILNLHGEYLRSDVFCCALRTLYGWSLGDGIPPTELRLRDIRDDFNLTLSYIATAQYLQLSWVQSAMVQRAGRMLFWETIELAVNFVMPNIVLASHLRHEEFSLVGLLGPILHFIVKNFPKDFVLDVNTGNYGFTRLPIVAPPQNQNPVTVAHGTAGGQHSRQHSRQPPKVQSHALRNTRVSTNPRLSSIKFGDLSPPERNGYAQTTQARRAPSPHETILSRILLNLPYELLKQILEDPNLAGAMGELNPYTRQIIIGEIIAEREARRLRTLDKANTQLQFLQEALEKAAAPLVVEQMGDFLVNNMGFKEEMCLGDVPFLVHTWSPPNSGSGSA</sequence>
<accession>A0AA40DL56</accession>
<reference evidence="2" key="1">
    <citation type="submission" date="2023-06" db="EMBL/GenBank/DDBJ databases">
        <title>Genome-scale phylogeny and comparative genomics of the fungal order Sordariales.</title>
        <authorList>
            <consortium name="Lawrence Berkeley National Laboratory"/>
            <person name="Hensen N."/>
            <person name="Bonometti L."/>
            <person name="Westerberg I."/>
            <person name="Brannstrom I.O."/>
            <person name="Guillou S."/>
            <person name="Cros-Aarteil S."/>
            <person name="Calhoun S."/>
            <person name="Haridas S."/>
            <person name="Kuo A."/>
            <person name="Mondo S."/>
            <person name="Pangilinan J."/>
            <person name="Riley R."/>
            <person name="Labutti K."/>
            <person name="Andreopoulos B."/>
            <person name="Lipzen A."/>
            <person name="Chen C."/>
            <person name="Yanf M."/>
            <person name="Daum C."/>
            <person name="Ng V."/>
            <person name="Clum A."/>
            <person name="Steindorff A."/>
            <person name="Ohm R."/>
            <person name="Martin F."/>
            <person name="Silar P."/>
            <person name="Natvig D."/>
            <person name="Lalanne C."/>
            <person name="Gautier V."/>
            <person name="Ament-Velasquez S.L."/>
            <person name="Kruys A."/>
            <person name="Hutchinson M.I."/>
            <person name="Powell A.J."/>
            <person name="Barry K."/>
            <person name="Miller A.N."/>
            <person name="Grigoriev I.V."/>
            <person name="Debuchy R."/>
            <person name="Gladieux P."/>
            <person name="Thoren M.H."/>
            <person name="Johannesson H."/>
        </authorList>
    </citation>
    <scope>NUCLEOTIDE SEQUENCE</scope>
    <source>
        <strain evidence="2">SMH4607-1</strain>
    </source>
</reference>
<protein>
    <submittedName>
        <fullName evidence="2">Uncharacterized protein</fullName>
    </submittedName>
</protein>